<dbReference type="Proteomes" id="UP000288805">
    <property type="component" value="Unassembled WGS sequence"/>
</dbReference>
<accession>A0A438F122</accession>
<gene>
    <name evidence="2" type="ORF">CK203_088535</name>
</gene>
<feature type="compositionally biased region" description="Polar residues" evidence="1">
    <location>
        <begin position="54"/>
        <end position="72"/>
    </location>
</feature>
<evidence type="ECO:0000313" key="3">
    <source>
        <dbReference type="Proteomes" id="UP000288805"/>
    </source>
</evidence>
<protein>
    <submittedName>
        <fullName evidence="2">Uncharacterized protein</fullName>
    </submittedName>
</protein>
<feature type="region of interest" description="Disordered" evidence="1">
    <location>
        <begin position="247"/>
        <end position="289"/>
    </location>
</feature>
<dbReference type="AlphaFoldDB" id="A0A438F122"/>
<organism evidence="2 3">
    <name type="scientific">Vitis vinifera</name>
    <name type="common">Grape</name>
    <dbReference type="NCBI Taxonomy" id="29760"/>
    <lineage>
        <taxon>Eukaryota</taxon>
        <taxon>Viridiplantae</taxon>
        <taxon>Streptophyta</taxon>
        <taxon>Embryophyta</taxon>
        <taxon>Tracheophyta</taxon>
        <taxon>Spermatophyta</taxon>
        <taxon>Magnoliopsida</taxon>
        <taxon>eudicotyledons</taxon>
        <taxon>Gunneridae</taxon>
        <taxon>Pentapetalae</taxon>
        <taxon>rosids</taxon>
        <taxon>Vitales</taxon>
        <taxon>Vitaceae</taxon>
        <taxon>Viteae</taxon>
        <taxon>Vitis</taxon>
    </lineage>
</organism>
<sequence>MGREQLGLSRGKVLGPIEPETSIKAQPVRAQRGRRSRGLNAGPDALQAHETIAASPSSLQRVGSSAKATTQPRPGDERAGVKVIYGEVGRADELQAQTISNPSPPSEIEDVSYGRRTVGCKLKGPSGLGQILGGPKSSGMKGRSREEESTARKGKAPVVQMGDFTQEEKKIDSRKMWSNLFLPSTDHCHGQRSSSEPLPLRSASPFSKVRNLEVDCGTGSQKIRGIRESPIFRCLLSRKCKSWLKEETSTSRGEMDSRKSHLEEDKGGFTGRAGYNPRGSSVTDSPSIPRIRGKESSWKEIVKFRERKTWRKVSLFLLSHPSFIPFLFVIWKSILPSPSGPHLPNSAFLSSLLRKSSNLMSGSPGDNAASPPGDFLIDGLSPRKMAKVREVLCSLDIKVWNARGLGSSNKRRVIKDFLRIGFSPGVGLQGDFVHLGLKKAVQGGGGIRLFLDLFPKAFKKPLLEGPRIIGQLLWIPTVHVGPNLLDLRTCGCNILVSRRTLEIGGGVFKETDGKATSS</sequence>
<feature type="compositionally biased region" description="Basic and acidic residues" evidence="1">
    <location>
        <begin position="247"/>
        <end position="267"/>
    </location>
</feature>
<reference evidence="2 3" key="1">
    <citation type="journal article" date="2018" name="PLoS Genet.">
        <title>Population sequencing reveals clonal diversity and ancestral inbreeding in the grapevine cultivar Chardonnay.</title>
        <authorList>
            <person name="Roach M.J."/>
            <person name="Johnson D.L."/>
            <person name="Bohlmann J."/>
            <person name="van Vuuren H.J."/>
            <person name="Jones S.J."/>
            <person name="Pretorius I.S."/>
            <person name="Schmidt S.A."/>
            <person name="Borneman A.R."/>
        </authorList>
    </citation>
    <scope>NUCLEOTIDE SEQUENCE [LARGE SCALE GENOMIC DNA]</scope>
    <source>
        <strain evidence="3">cv. Chardonnay</strain>
        <tissue evidence="2">Leaf</tissue>
    </source>
</reference>
<comment type="caution">
    <text evidence="2">The sequence shown here is derived from an EMBL/GenBank/DDBJ whole genome shotgun (WGS) entry which is preliminary data.</text>
</comment>
<evidence type="ECO:0000313" key="2">
    <source>
        <dbReference type="EMBL" id="RVW53342.1"/>
    </source>
</evidence>
<dbReference type="EMBL" id="QGNW01001150">
    <property type="protein sequence ID" value="RVW53342.1"/>
    <property type="molecule type" value="Genomic_DNA"/>
</dbReference>
<name>A0A438F122_VITVI</name>
<evidence type="ECO:0000256" key="1">
    <source>
        <dbReference type="SAM" id="MobiDB-lite"/>
    </source>
</evidence>
<feature type="region of interest" description="Disordered" evidence="1">
    <location>
        <begin position="124"/>
        <end position="155"/>
    </location>
</feature>
<proteinExistence type="predicted"/>
<feature type="region of interest" description="Disordered" evidence="1">
    <location>
        <begin position="1"/>
        <end position="80"/>
    </location>
</feature>